<dbReference type="RefSeq" id="WP_376976524.1">
    <property type="nucleotide sequence ID" value="NZ_JBHSDQ010000001.1"/>
</dbReference>
<name>A0ABV8WGU2_9MICC</name>
<sequence>MDPGRRIVWRLRKIIPLPARLSLVLSPTPDGVMIRHAITAGWQRIGRVLDPLLRLYFTPRFTADLDAHVHTEFPLLRDYLRKRPAASGREGPAAAGNQEPN</sequence>
<evidence type="ECO:0000313" key="2">
    <source>
        <dbReference type="Proteomes" id="UP001595778"/>
    </source>
</evidence>
<organism evidence="1 2">
    <name type="scientific">Arthrobacter sedimenti</name>
    <dbReference type="NCBI Taxonomy" id="2694931"/>
    <lineage>
        <taxon>Bacteria</taxon>
        <taxon>Bacillati</taxon>
        <taxon>Actinomycetota</taxon>
        <taxon>Actinomycetes</taxon>
        <taxon>Micrococcales</taxon>
        <taxon>Micrococcaceae</taxon>
        <taxon>Arthrobacter</taxon>
    </lineage>
</organism>
<evidence type="ECO:0000313" key="1">
    <source>
        <dbReference type="EMBL" id="MFC4395254.1"/>
    </source>
</evidence>
<reference evidence="2" key="1">
    <citation type="journal article" date="2019" name="Int. J. Syst. Evol. Microbiol.">
        <title>The Global Catalogue of Microorganisms (GCM) 10K type strain sequencing project: providing services to taxonomists for standard genome sequencing and annotation.</title>
        <authorList>
            <consortium name="The Broad Institute Genomics Platform"/>
            <consortium name="The Broad Institute Genome Sequencing Center for Infectious Disease"/>
            <person name="Wu L."/>
            <person name="Ma J."/>
        </authorList>
    </citation>
    <scope>NUCLEOTIDE SEQUENCE [LARGE SCALE GENOMIC DNA]</scope>
    <source>
        <strain evidence="2">PJ61</strain>
    </source>
</reference>
<proteinExistence type="predicted"/>
<keyword evidence="2" id="KW-1185">Reference proteome</keyword>
<dbReference type="EMBL" id="JBHSDQ010000001">
    <property type="protein sequence ID" value="MFC4395254.1"/>
    <property type="molecule type" value="Genomic_DNA"/>
</dbReference>
<comment type="caution">
    <text evidence="1">The sequence shown here is derived from an EMBL/GenBank/DDBJ whole genome shotgun (WGS) entry which is preliminary data.</text>
</comment>
<dbReference type="Proteomes" id="UP001595778">
    <property type="component" value="Unassembled WGS sequence"/>
</dbReference>
<protein>
    <submittedName>
        <fullName evidence="1">Uncharacterized protein</fullName>
    </submittedName>
</protein>
<accession>A0ABV8WGU2</accession>
<gene>
    <name evidence="1" type="ORF">ACFO0G_04055</name>
</gene>